<proteinExistence type="inferred from homology"/>
<dbReference type="SUPFAM" id="SSF56935">
    <property type="entry name" value="Porins"/>
    <property type="match status" value="1"/>
</dbReference>
<comment type="subcellular location">
    <subcellularLocation>
        <location evidence="1 11">Cell outer membrane</location>
        <topology evidence="1 11">Multi-pass membrane protein</topology>
    </subcellularLocation>
</comment>
<keyword evidence="16" id="KW-0675">Receptor</keyword>
<keyword evidence="6" id="KW-0408">Iron</keyword>
<dbReference type="InterPro" id="IPR000531">
    <property type="entry name" value="Beta-barrel_TonB"/>
</dbReference>
<evidence type="ECO:0000256" key="11">
    <source>
        <dbReference type="PROSITE-ProRule" id="PRU01360"/>
    </source>
</evidence>
<evidence type="ECO:0000256" key="4">
    <source>
        <dbReference type="ARBA" id="ARBA00022496"/>
    </source>
</evidence>
<evidence type="ECO:0000256" key="13">
    <source>
        <dbReference type="SAM" id="SignalP"/>
    </source>
</evidence>
<evidence type="ECO:0000256" key="7">
    <source>
        <dbReference type="ARBA" id="ARBA00023065"/>
    </source>
</evidence>
<keyword evidence="10 11" id="KW-0998">Cell outer membrane</keyword>
<keyword evidence="2 11" id="KW-0813">Transport</keyword>
<organism evidence="16 17">
    <name type="scientific">Aurantiacibacter flavus</name>
    <dbReference type="NCBI Taxonomy" id="3145232"/>
    <lineage>
        <taxon>Bacteria</taxon>
        <taxon>Pseudomonadati</taxon>
        <taxon>Pseudomonadota</taxon>
        <taxon>Alphaproteobacteria</taxon>
        <taxon>Sphingomonadales</taxon>
        <taxon>Erythrobacteraceae</taxon>
        <taxon>Aurantiacibacter</taxon>
    </lineage>
</organism>
<evidence type="ECO:0000313" key="17">
    <source>
        <dbReference type="Proteomes" id="UP001484535"/>
    </source>
</evidence>
<comment type="similarity">
    <text evidence="11 12">Belongs to the TonB-dependent receptor family.</text>
</comment>
<evidence type="ECO:0000256" key="6">
    <source>
        <dbReference type="ARBA" id="ARBA00023004"/>
    </source>
</evidence>
<dbReference type="Pfam" id="PF00593">
    <property type="entry name" value="TonB_dep_Rec_b-barrel"/>
    <property type="match status" value="1"/>
</dbReference>
<keyword evidence="5 11" id="KW-0812">Transmembrane</keyword>
<sequence>MNHYYLKTCRKSLLAGVAVAMLVPATAWAEDAAETEPDHNAIIVSATKQGTSLQEASISVSAVSVEDLQAANITEITGLNGTVPGLVVAKSGGGERMVSIRGIGSETPENLNAQPGVSYHVDGVYIFNSIAANAAFIDVGQVEVLRGPQGTTFGQGSTGGTINVVTRAPSLTAVQANGRAGIGNYDTYQFEAGLNLPVSDTLAVRVAGQHYEHSGYSKATDVVGIGEYDLDDQDETAWRASLLWQPTDRFTAQLNTIQFHSDTHGPAQKNIEDPEPDPRVLSQDFPGLSIIDTELYYANLEYEFDFATIKSITSYQKLFSDQRWDADGLTADLFYDLTYNPLVFGGIRYDHVATWQSNNESWTQELNLTSNGDGPFQWIVGGVYLWTKNEQYVLEYRGSDDNLLRPIIPSDTAWDDDAIQYLTYATLQSVTREAWAAYGQGTYDLTDRLSLTAGLRYNYDKYSGTSDSMSGGTVPYTSGAFLQPSNSPGLSGDHVTGKLALEYELTPDNMIYASYTRGYKPGGLNSNDTSFSALGFETGIRPTYAAETVNSFELGAKNQFFDGSVQLNASAFYYDYSNMQFLDEDAMLFGEGTANAPSAEIYGLELEGFWDITPNLRFDATVAYLHGEFTEKYLALDPADASAAQIAAGYPDYLYWVNFYNAVLAREAARADIDGNDVPKLPEWQGSAALTYNAPVGPGELTARAQYIYRGDFYYRVFNNPVYDFTPSYEQVNLYLRYDLDGPPLFTSVSVTNLFDKAGVNSSFSDPYGSAQGFRTYIPPRQVIFSVGFNF</sequence>
<evidence type="ECO:0000259" key="14">
    <source>
        <dbReference type="Pfam" id="PF00593"/>
    </source>
</evidence>
<keyword evidence="13" id="KW-0732">Signal</keyword>
<dbReference type="InterPro" id="IPR039426">
    <property type="entry name" value="TonB-dep_rcpt-like"/>
</dbReference>
<dbReference type="Gene3D" id="2.40.170.20">
    <property type="entry name" value="TonB-dependent receptor, beta-barrel domain"/>
    <property type="match status" value="1"/>
</dbReference>
<keyword evidence="7" id="KW-0406">Ion transport</keyword>
<comment type="caution">
    <text evidence="16">The sequence shown here is derived from an EMBL/GenBank/DDBJ whole genome shotgun (WGS) entry which is preliminary data.</text>
</comment>
<dbReference type="EMBL" id="JBDLBR010000006">
    <property type="protein sequence ID" value="MEN7538577.1"/>
    <property type="molecule type" value="Genomic_DNA"/>
</dbReference>
<evidence type="ECO:0000256" key="3">
    <source>
        <dbReference type="ARBA" id="ARBA00022452"/>
    </source>
</evidence>
<dbReference type="RefSeq" id="WP_346786036.1">
    <property type="nucleotide sequence ID" value="NZ_JBDLBR010000006.1"/>
</dbReference>
<evidence type="ECO:0000256" key="10">
    <source>
        <dbReference type="ARBA" id="ARBA00023237"/>
    </source>
</evidence>
<evidence type="ECO:0000256" key="1">
    <source>
        <dbReference type="ARBA" id="ARBA00004571"/>
    </source>
</evidence>
<evidence type="ECO:0000256" key="8">
    <source>
        <dbReference type="ARBA" id="ARBA00023077"/>
    </source>
</evidence>
<feature type="signal peptide" evidence="13">
    <location>
        <begin position="1"/>
        <end position="29"/>
    </location>
</feature>
<dbReference type="Proteomes" id="UP001484535">
    <property type="component" value="Unassembled WGS sequence"/>
</dbReference>
<dbReference type="PANTHER" id="PTHR32552:SF81">
    <property type="entry name" value="TONB-DEPENDENT OUTER MEMBRANE RECEPTOR"/>
    <property type="match status" value="1"/>
</dbReference>
<dbReference type="PROSITE" id="PS52016">
    <property type="entry name" value="TONB_DEPENDENT_REC_3"/>
    <property type="match status" value="1"/>
</dbReference>
<evidence type="ECO:0000256" key="12">
    <source>
        <dbReference type="RuleBase" id="RU003357"/>
    </source>
</evidence>
<feature type="chain" id="PRO_5046435289" evidence="13">
    <location>
        <begin position="30"/>
        <end position="791"/>
    </location>
</feature>
<dbReference type="InterPro" id="IPR036942">
    <property type="entry name" value="Beta-barrel_TonB_sf"/>
</dbReference>
<keyword evidence="4" id="KW-0410">Iron transport</keyword>
<protein>
    <submittedName>
        <fullName evidence="16">TonB-dependent receptor</fullName>
    </submittedName>
</protein>
<evidence type="ECO:0000313" key="16">
    <source>
        <dbReference type="EMBL" id="MEN7538577.1"/>
    </source>
</evidence>
<keyword evidence="3 11" id="KW-1134">Transmembrane beta strand</keyword>
<evidence type="ECO:0000256" key="9">
    <source>
        <dbReference type="ARBA" id="ARBA00023136"/>
    </source>
</evidence>
<dbReference type="Pfam" id="PF07715">
    <property type="entry name" value="Plug"/>
    <property type="match status" value="1"/>
</dbReference>
<keyword evidence="9 11" id="KW-0472">Membrane</keyword>
<dbReference type="PANTHER" id="PTHR32552">
    <property type="entry name" value="FERRICHROME IRON RECEPTOR-RELATED"/>
    <property type="match status" value="1"/>
</dbReference>
<gene>
    <name evidence="16" type="ORF">ABDJ38_15460</name>
</gene>
<feature type="domain" description="TonB-dependent receptor-like beta-barrel" evidence="14">
    <location>
        <begin position="286"/>
        <end position="754"/>
    </location>
</feature>
<dbReference type="CDD" id="cd01347">
    <property type="entry name" value="ligand_gated_channel"/>
    <property type="match status" value="1"/>
</dbReference>
<accession>A0ABV0D0W8</accession>
<evidence type="ECO:0000256" key="5">
    <source>
        <dbReference type="ARBA" id="ARBA00022692"/>
    </source>
</evidence>
<name>A0ABV0D0W8_9SPHN</name>
<evidence type="ECO:0000256" key="2">
    <source>
        <dbReference type="ARBA" id="ARBA00022448"/>
    </source>
</evidence>
<reference evidence="16 17" key="1">
    <citation type="submission" date="2024-05" db="EMBL/GenBank/DDBJ databases">
        <authorList>
            <person name="Park S."/>
        </authorList>
    </citation>
    <scope>NUCLEOTIDE SEQUENCE [LARGE SCALE GENOMIC DNA]</scope>
    <source>
        <strain evidence="16 17">DGU5</strain>
    </source>
</reference>
<keyword evidence="17" id="KW-1185">Reference proteome</keyword>
<feature type="domain" description="TonB-dependent receptor plug" evidence="15">
    <location>
        <begin position="53"/>
        <end position="161"/>
    </location>
</feature>
<dbReference type="InterPro" id="IPR012910">
    <property type="entry name" value="Plug_dom"/>
</dbReference>
<evidence type="ECO:0000259" key="15">
    <source>
        <dbReference type="Pfam" id="PF07715"/>
    </source>
</evidence>
<keyword evidence="8 12" id="KW-0798">TonB box</keyword>